<gene>
    <name evidence="3" type="ORF">KP509_25G073800</name>
</gene>
<dbReference type="GO" id="GO:0009507">
    <property type="term" value="C:chloroplast"/>
    <property type="evidence" value="ECO:0007669"/>
    <property type="project" value="TreeGrafter"/>
</dbReference>
<accession>A0A8T2RTN8</accession>
<evidence type="ECO:0000313" key="3">
    <source>
        <dbReference type="EMBL" id="KAH7299124.1"/>
    </source>
</evidence>
<sequence length="385" mass="43180">MAELLPNPCCHTRSVVQRSSLSPATNEKSSVSLFSPLNRHLNLSFNAIDHGTSRVLIQQAQPQLQDPSSTETPSEGIKWWERDLGASLTDIRSTEELMDLIENAQGKLVVLEFFASWCGSCRALYPKLCKLAKEHPDIVFAKVNFDENKAFCKSMDVKVLPYFHLYVGGLQQLDSFSCSLAKLQRLRDAMSRFNPNNRSLDVPVFDNGMSNGSLLVRFIRLSKGISLTNRRQELQIRMGPLSDVAGFGSQRTGGKMKHRLLTLDTSKLEKVCTFDLFARKLQENGAASKWERIGEILVEKETDVEMAMKERRRKLLAAAQHQYPAFLMLSAGEEVQYGYCKSGVESKDTEITVVDVKGKDLDDSIPAVLRADDGVKASPKRFQKQ</sequence>
<dbReference type="SUPFAM" id="SSF52833">
    <property type="entry name" value="Thioredoxin-like"/>
    <property type="match status" value="1"/>
</dbReference>
<dbReference type="PROSITE" id="PS00194">
    <property type="entry name" value="THIOREDOXIN_1"/>
    <property type="match status" value="1"/>
</dbReference>
<comment type="caution">
    <text evidence="3">The sequence shown here is derived from an EMBL/GenBank/DDBJ whole genome shotgun (WGS) entry which is preliminary data.</text>
</comment>
<feature type="domain" description="Thioredoxin" evidence="2">
    <location>
        <begin position="60"/>
        <end position="239"/>
    </location>
</feature>
<protein>
    <recommendedName>
        <fullName evidence="2">Thioredoxin domain-containing protein</fullName>
    </recommendedName>
</protein>
<dbReference type="AlphaFoldDB" id="A0A8T2RTN8"/>
<evidence type="ECO:0000256" key="1">
    <source>
        <dbReference type="ARBA" id="ARBA00008987"/>
    </source>
</evidence>
<evidence type="ECO:0000313" key="4">
    <source>
        <dbReference type="Proteomes" id="UP000825935"/>
    </source>
</evidence>
<dbReference type="Pfam" id="PF00085">
    <property type="entry name" value="Thioredoxin"/>
    <property type="match status" value="1"/>
</dbReference>
<keyword evidence="4" id="KW-1185">Reference proteome</keyword>
<dbReference type="Pfam" id="PF20133">
    <property type="entry name" value="HHL1-like"/>
    <property type="match status" value="1"/>
</dbReference>
<organism evidence="3 4">
    <name type="scientific">Ceratopteris richardii</name>
    <name type="common">Triangle waterfern</name>
    <dbReference type="NCBI Taxonomy" id="49495"/>
    <lineage>
        <taxon>Eukaryota</taxon>
        <taxon>Viridiplantae</taxon>
        <taxon>Streptophyta</taxon>
        <taxon>Embryophyta</taxon>
        <taxon>Tracheophyta</taxon>
        <taxon>Polypodiopsida</taxon>
        <taxon>Polypodiidae</taxon>
        <taxon>Polypodiales</taxon>
        <taxon>Pteridineae</taxon>
        <taxon>Pteridaceae</taxon>
        <taxon>Parkerioideae</taxon>
        <taxon>Ceratopteris</taxon>
    </lineage>
</organism>
<dbReference type="EMBL" id="CM035430">
    <property type="protein sequence ID" value="KAH7299124.1"/>
    <property type="molecule type" value="Genomic_DNA"/>
</dbReference>
<dbReference type="CDD" id="cd02947">
    <property type="entry name" value="TRX_family"/>
    <property type="match status" value="1"/>
</dbReference>
<evidence type="ECO:0000259" key="2">
    <source>
        <dbReference type="PROSITE" id="PS51352"/>
    </source>
</evidence>
<dbReference type="Proteomes" id="UP000825935">
    <property type="component" value="Chromosome 25"/>
</dbReference>
<dbReference type="PANTHER" id="PTHR43601:SF32">
    <property type="entry name" value="THIOREDOXIN-LIKE 2-2, CHLOROPLASTIC"/>
    <property type="match status" value="1"/>
</dbReference>
<dbReference type="Gene3D" id="3.40.30.10">
    <property type="entry name" value="Glutaredoxin"/>
    <property type="match status" value="1"/>
</dbReference>
<dbReference type="InterPro" id="IPR013766">
    <property type="entry name" value="Thioredoxin_domain"/>
</dbReference>
<comment type="similarity">
    <text evidence="1">Belongs to the thioredoxin family.</text>
</comment>
<reference evidence="3" key="1">
    <citation type="submission" date="2021-08" db="EMBL/GenBank/DDBJ databases">
        <title>WGS assembly of Ceratopteris richardii.</title>
        <authorList>
            <person name="Marchant D.B."/>
            <person name="Chen G."/>
            <person name="Jenkins J."/>
            <person name="Shu S."/>
            <person name="Leebens-Mack J."/>
            <person name="Grimwood J."/>
            <person name="Schmutz J."/>
            <person name="Soltis P."/>
            <person name="Soltis D."/>
            <person name="Chen Z.-H."/>
        </authorList>
    </citation>
    <scope>NUCLEOTIDE SEQUENCE</scope>
    <source>
        <strain evidence="3">Whitten #5841</strain>
        <tissue evidence="3">Leaf</tissue>
    </source>
</reference>
<dbReference type="PROSITE" id="PS51352">
    <property type="entry name" value="THIOREDOXIN_2"/>
    <property type="match status" value="1"/>
</dbReference>
<dbReference type="InterPro" id="IPR017937">
    <property type="entry name" value="Thioredoxin_CS"/>
</dbReference>
<dbReference type="InterPro" id="IPR036249">
    <property type="entry name" value="Thioredoxin-like_sf"/>
</dbReference>
<dbReference type="OrthoDB" id="1906747at2759"/>
<dbReference type="PANTHER" id="PTHR43601">
    <property type="entry name" value="THIOREDOXIN, MITOCHONDRIAL"/>
    <property type="match status" value="1"/>
</dbReference>
<dbReference type="InterPro" id="IPR045388">
    <property type="entry name" value="HHL1-like"/>
</dbReference>
<proteinExistence type="inferred from homology"/>
<name>A0A8T2RTN8_CERRI</name>
<dbReference type="GO" id="GO:0045454">
    <property type="term" value="P:cell redox homeostasis"/>
    <property type="evidence" value="ECO:0007669"/>
    <property type="project" value="TreeGrafter"/>
</dbReference>